<dbReference type="InterPro" id="IPR000835">
    <property type="entry name" value="HTH_MarR-typ"/>
</dbReference>
<dbReference type="SUPFAM" id="SSF46785">
    <property type="entry name" value="Winged helix' DNA-binding domain"/>
    <property type="match status" value="1"/>
</dbReference>
<dbReference type="RefSeq" id="WP_342881988.1">
    <property type="nucleotide sequence ID" value="NZ_JBBMQS010000007.1"/>
</dbReference>
<dbReference type="Proteomes" id="UP001461163">
    <property type="component" value="Unassembled WGS sequence"/>
</dbReference>
<gene>
    <name evidence="5" type="ORF">WNY77_13320</name>
</gene>
<evidence type="ECO:0000256" key="2">
    <source>
        <dbReference type="ARBA" id="ARBA00023125"/>
    </source>
</evidence>
<evidence type="ECO:0000256" key="1">
    <source>
        <dbReference type="ARBA" id="ARBA00023015"/>
    </source>
</evidence>
<dbReference type="PROSITE" id="PS50995">
    <property type="entry name" value="HTH_MARR_2"/>
    <property type="match status" value="1"/>
</dbReference>
<dbReference type="PRINTS" id="PR00598">
    <property type="entry name" value="HTHMARR"/>
</dbReference>
<dbReference type="PANTHER" id="PTHR33164">
    <property type="entry name" value="TRANSCRIPTIONAL REGULATOR, MARR FAMILY"/>
    <property type="match status" value="1"/>
</dbReference>
<evidence type="ECO:0000259" key="4">
    <source>
        <dbReference type="PROSITE" id="PS50995"/>
    </source>
</evidence>
<dbReference type="SMART" id="SM00347">
    <property type="entry name" value="HTH_MARR"/>
    <property type="match status" value="1"/>
</dbReference>
<dbReference type="InterPro" id="IPR036388">
    <property type="entry name" value="WH-like_DNA-bd_sf"/>
</dbReference>
<keyword evidence="3" id="KW-0804">Transcription</keyword>
<feature type="domain" description="HTH marR-type" evidence="4">
    <location>
        <begin position="28"/>
        <end position="161"/>
    </location>
</feature>
<keyword evidence="2" id="KW-0238">DNA-binding</keyword>
<dbReference type="InterPro" id="IPR036390">
    <property type="entry name" value="WH_DNA-bd_sf"/>
</dbReference>
<evidence type="ECO:0000313" key="6">
    <source>
        <dbReference type="Proteomes" id="UP001461163"/>
    </source>
</evidence>
<comment type="caution">
    <text evidence="5">The sequence shown here is derived from an EMBL/GenBank/DDBJ whole genome shotgun (WGS) entry which is preliminary data.</text>
</comment>
<keyword evidence="1" id="KW-0805">Transcription regulation</keyword>
<dbReference type="Pfam" id="PF01047">
    <property type="entry name" value="MarR"/>
    <property type="match status" value="1"/>
</dbReference>
<reference evidence="5 6" key="1">
    <citation type="submission" date="2024-03" db="EMBL/GenBank/DDBJ databases">
        <title>Community enrichment and isolation of bacterial strains for fucoidan degradation.</title>
        <authorList>
            <person name="Sichert A."/>
        </authorList>
    </citation>
    <scope>NUCLEOTIDE SEQUENCE [LARGE SCALE GENOMIC DNA]</scope>
    <source>
        <strain evidence="5 6">AS12</strain>
    </source>
</reference>
<name>A0ABU9SWX6_9ALTE</name>
<organism evidence="5 6">
    <name type="scientific">Paraglaciecola mesophila</name>
    <dbReference type="NCBI Taxonomy" id="197222"/>
    <lineage>
        <taxon>Bacteria</taxon>
        <taxon>Pseudomonadati</taxon>
        <taxon>Pseudomonadota</taxon>
        <taxon>Gammaproteobacteria</taxon>
        <taxon>Alteromonadales</taxon>
        <taxon>Alteromonadaceae</taxon>
        <taxon>Paraglaciecola</taxon>
    </lineage>
</organism>
<dbReference type="EMBL" id="JBBMQS010000007">
    <property type="protein sequence ID" value="MEM5498384.1"/>
    <property type="molecule type" value="Genomic_DNA"/>
</dbReference>
<evidence type="ECO:0000256" key="3">
    <source>
        <dbReference type="ARBA" id="ARBA00023163"/>
    </source>
</evidence>
<dbReference type="Gene3D" id="1.10.10.10">
    <property type="entry name" value="Winged helix-like DNA-binding domain superfamily/Winged helix DNA-binding domain"/>
    <property type="match status" value="1"/>
</dbReference>
<protein>
    <submittedName>
        <fullName evidence="5">MarR family transcriptional regulator</fullName>
    </submittedName>
</protein>
<keyword evidence="6" id="KW-1185">Reference proteome</keyword>
<proteinExistence type="predicted"/>
<dbReference type="InterPro" id="IPR039422">
    <property type="entry name" value="MarR/SlyA-like"/>
</dbReference>
<sequence>MLTSAKTAQKKCEDKMATKNGEYRKLNNPAMGWLLGRVFRLWRSAISQSVKPMGMTEARWSVMMKLRTLGEGESQHTLASELGIELPSLNRTVNQLVELNLVERRAHPSDKRCKCLWFTEAGNEQLQTLEGFVGKVRSELTEGITDEELDGMFNVLKKIESNACALLDKPTEGGK</sequence>
<dbReference type="PANTHER" id="PTHR33164:SF64">
    <property type="entry name" value="TRANSCRIPTIONAL REGULATOR SLYA"/>
    <property type="match status" value="1"/>
</dbReference>
<accession>A0ABU9SWX6</accession>
<evidence type="ECO:0000313" key="5">
    <source>
        <dbReference type="EMBL" id="MEM5498384.1"/>
    </source>
</evidence>